<protein>
    <recommendedName>
        <fullName evidence="2">RING-type E3 ubiquitin transferase</fullName>
        <ecNumber evidence="2">2.3.2.27</ecNumber>
    </recommendedName>
</protein>
<dbReference type="EC" id="2.3.2.27" evidence="2"/>
<gene>
    <name evidence="10" type="primary">gb27612</name>
    <name evidence="10" type="ORF">PR202_gb27612</name>
</gene>
<organism evidence="10 11">
    <name type="scientific">Eleusine coracana subsp. coracana</name>
    <dbReference type="NCBI Taxonomy" id="191504"/>
    <lineage>
        <taxon>Eukaryota</taxon>
        <taxon>Viridiplantae</taxon>
        <taxon>Streptophyta</taxon>
        <taxon>Embryophyta</taxon>
        <taxon>Tracheophyta</taxon>
        <taxon>Spermatophyta</taxon>
        <taxon>Magnoliopsida</taxon>
        <taxon>Liliopsida</taxon>
        <taxon>Poales</taxon>
        <taxon>Poaceae</taxon>
        <taxon>PACMAD clade</taxon>
        <taxon>Chloridoideae</taxon>
        <taxon>Cynodonteae</taxon>
        <taxon>Eleusininae</taxon>
        <taxon>Eleusine</taxon>
    </lineage>
</organism>
<comment type="caution">
    <text evidence="10">The sequence shown here is derived from an EMBL/GenBank/DDBJ whole genome shotgun (WGS) entry which is preliminary data.</text>
</comment>
<keyword evidence="4 7" id="KW-0863">Zinc-finger</keyword>
<comment type="catalytic activity">
    <reaction evidence="1">
        <text>S-ubiquitinyl-[E2 ubiquitin-conjugating enzyme]-L-cysteine + [acceptor protein]-L-lysine = [E2 ubiquitin-conjugating enzyme]-L-cysteine + N(6)-ubiquitinyl-[acceptor protein]-L-lysine.</text>
        <dbReference type="EC" id="2.3.2.27"/>
    </reaction>
</comment>
<dbReference type="EMBL" id="BQKI01000097">
    <property type="protein sequence ID" value="GJN38557.1"/>
    <property type="molecule type" value="Genomic_DNA"/>
</dbReference>
<comment type="similarity">
    <text evidence="6">Belongs to the RING-type zinc finger family. ATL subfamily.</text>
</comment>
<keyword evidence="8" id="KW-1133">Transmembrane helix</keyword>
<dbReference type="SUPFAM" id="SSF57850">
    <property type="entry name" value="RING/U-box"/>
    <property type="match status" value="1"/>
</dbReference>
<dbReference type="InterPro" id="IPR053238">
    <property type="entry name" value="RING-H2_zinc_finger"/>
</dbReference>
<evidence type="ECO:0000259" key="9">
    <source>
        <dbReference type="PROSITE" id="PS50089"/>
    </source>
</evidence>
<accession>A0AAV5FUZ5</accession>
<reference evidence="10" key="1">
    <citation type="journal article" date="2018" name="DNA Res.">
        <title>Multiple hybrid de novo genome assembly of finger millet, an orphan allotetraploid crop.</title>
        <authorList>
            <person name="Hatakeyama M."/>
            <person name="Aluri S."/>
            <person name="Balachadran M.T."/>
            <person name="Sivarajan S.R."/>
            <person name="Patrignani A."/>
            <person name="Gruter S."/>
            <person name="Poveda L."/>
            <person name="Shimizu-Inatsugi R."/>
            <person name="Baeten J."/>
            <person name="Francoijs K.J."/>
            <person name="Nataraja K.N."/>
            <person name="Reddy Y.A.N."/>
            <person name="Phadnis S."/>
            <person name="Ravikumar R.L."/>
            <person name="Schlapbach R."/>
            <person name="Sreeman S.M."/>
            <person name="Shimizu K.K."/>
        </authorList>
    </citation>
    <scope>NUCLEOTIDE SEQUENCE</scope>
</reference>
<dbReference type="SMART" id="SM00184">
    <property type="entry name" value="RING"/>
    <property type="match status" value="1"/>
</dbReference>
<evidence type="ECO:0000256" key="6">
    <source>
        <dbReference type="ARBA" id="ARBA00024209"/>
    </source>
</evidence>
<keyword evidence="8" id="KW-0812">Transmembrane</keyword>
<evidence type="ECO:0000256" key="4">
    <source>
        <dbReference type="ARBA" id="ARBA00022771"/>
    </source>
</evidence>
<dbReference type="Proteomes" id="UP001054889">
    <property type="component" value="Unassembled WGS sequence"/>
</dbReference>
<keyword evidence="11" id="KW-1185">Reference proteome</keyword>
<evidence type="ECO:0000256" key="7">
    <source>
        <dbReference type="PROSITE-ProRule" id="PRU00175"/>
    </source>
</evidence>
<dbReference type="InterPro" id="IPR013083">
    <property type="entry name" value="Znf_RING/FYVE/PHD"/>
</dbReference>
<keyword evidence="3" id="KW-0479">Metal-binding</keyword>
<proteinExistence type="inferred from homology"/>
<dbReference type="GO" id="GO:0061630">
    <property type="term" value="F:ubiquitin protein ligase activity"/>
    <property type="evidence" value="ECO:0007669"/>
    <property type="project" value="UniProtKB-EC"/>
</dbReference>
<dbReference type="AlphaFoldDB" id="A0AAV5FUZ5"/>
<dbReference type="GO" id="GO:0008270">
    <property type="term" value="F:zinc ion binding"/>
    <property type="evidence" value="ECO:0007669"/>
    <property type="project" value="UniProtKB-KW"/>
</dbReference>
<reference evidence="10" key="2">
    <citation type="submission" date="2021-12" db="EMBL/GenBank/DDBJ databases">
        <title>Resequencing data analysis of finger millet.</title>
        <authorList>
            <person name="Hatakeyama M."/>
            <person name="Aluri S."/>
            <person name="Balachadran M.T."/>
            <person name="Sivarajan S.R."/>
            <person name="Poveda L."/>
            <person name="Shimizu-Inatsugi R."/>
            <person name="Schlapbach R."/>
            <person name="Sreeman S.M."/>
            <person name="Shimizu K.K."/>
        </authorList>
    </citation>
    <scope>NUCLEOTIDE SEQUENCE</scope>
</reference>
<feature type="transmembrane region" description="Helical" evidence="8">
    <location>
        <begin position="20"/>
        <end position="45"/>
    </location>
</feature>
<evidence type="ECO:0000256" key="3">
    <source>
        <dbReference type="ARBA" id="ARBA00022723"/>
    </source>
</evidence>
<dbReference type="InterPro" id="IPR001841">
    <property type="entry name" value="Znf_RING"/>
</dbReference>
<evidence type="ECO:0000256" key="8">
    <source>
        <dbReference type="SAM" id="Phobius"/>
    </source>
</evidence>
<evidence type="ECO:0000256" key="5">
    <source>
        <dbReference type="ARBA" id="ARBA00022833"/>
    </source>
</evidence>
<dbReference type="Pfam" id="PF13639">
    <property type="entry name" value="zf-RING_2"/>
    <property type="match status" value="1"/>
</dbReference>
<dbReference type="PROSITE" id="PS50089">
    <property type="entry name" value="ZF_RING_2"/>
    <property type="match status" value="1"/>
</dbReference>
<evidence type="ECO:0000256" key="2">
    <source>
        <dbReference type="ARBA" id="ARBA00012483"/>
    </source>
</evidence>
<evidence type="ECO:0000256" key="1">
    <source>
        <dbReference type="ARBA" id="ARBA00000900"/>
    </source>
</evidence>
<dbReference type="Gene3D" id="3.30.40.10">
    <property type="entry name" value="Zinc/RING finger domain, C3HC4 (zinc finger)"/>
    <property type="match status" value="1"/>
</dbReference>
<name>A0AAV5FUZ5_ELECO</name>
<dbReference type="PANTHER" id="PTHR14155">
    <property type="entry name" value="RING FINGER DOMAIN-CONTAINING"/>
    <property type="match status" value="1"/>
</dbReference>
<dbReference type="PANTHER" id="PTHR14155:SF586">
    <property type="entry name" value="OS06G0536100 PROTEIN"/>
    <property type="match status" value="1"/>
</dbReference>
<keyword evidence="5" id="KW-0862">Zinc</keyword>
<feature type="domain" description="RING-type" evidence="9">
    <location>
        <begin position="98"/>
        <end position="140"/>
    </location>
</feature>
<keyword evidence="8" id="KW-0472">Membrane</keyword>
<evidence type="ECO:0000313" key="11">
    <source>
        <dbReference type="Proteomes" id="UP001054889"/>
    </source>
</evidence>
<sequence>MCRGIPSSSEPPSGAPPHALFISVAVGLFLICFVVLLASAFAFLCRRRSSDRTSSESEYNAQDTVCSARRQKPFPIETLPAFTYAHESDGIGGGGGECSVCLGTVREGEMVRRLPACLHVYHVECIDRWLAAHRTCPVCRSKLDHPCKPAR</sequence>
<evidence type="ECO:0000313" key="10">
    <source>
        <dbReference type="EMBL" id="GJN38557.1"/>
    </source>
</evidence>